<proteinExistence type="predicted"/>
<sequence>MILSPLLCLVLAFLAPLINAQAIVYDAIHNATSLVGTWSSGSRAVSTGPGFANPANQTFNYPTNTGISYSFTGDGFYEIARYRFNGNGSNPTCIIGVIGWVHGTYDLLANGSIVMTPFGDGYQQVQNPCAAVSNFIENYNLTELYQSWRIFQDPVDGFKLHLFQFDGAPLAPQFQLSSTPVMLPTQPLRNVTPPNSGTTQLNKRSNGEGHRWTTSIWMVAGVVVIALGSLAV</sequence>
<gene>
    <name evidence="1" type="ORF">BDN72DRAFT_628457</name>
</gene>
<evidence type="ECO:0000313" key="2">
    <source>
        <dbReference type="Proteomes" id="UP000308600"/>
    </source>
</evidence>
<evidence type="ECO:0000313" key="1">
    <source>
        <dbReference type="EMBL" id="TFK74723.1"/>
    </source>
</evidence>
<name>A0ACD3B8S3_9AGAR</name>
<organism evidence="1 2">
    <name type="scientific">Pluteus cervinus</name>
    <dbReference type="NCBI Taxonomy" id="181527"/>
    <lineage>
        <taxon>Eukaryota</taxon>
        <taxon>Fungi</taxon>
        <taxon>Dikarya</taxon>
        <taxon>Basidiomycota</taxon>
        <taxon>Agaricomycotina</taxon>
        <taxon>Agaricomycetes</taxon>
        <taxon>Agaricomycetidae</taxon>
        <taxon>Agaricales</taxon>
        <taxon>Pluteineae</taxon>
        <taxon>Pluteaceae</taxon>
        <taxon>Pluteus</taxon>
    </lineage>
</organism>
<accession>A0ACD3B8S3</accession>
<dbReference type="EMBL" id="ML208266">
    <property type="protein sequence ID" value="TFK74723.1"/>
    <property type="molecule type" value="Genomic_DNA"/>
</dbReference>
<protein>
    <submittedName>
        <fullName evidence="1">Uncharacterized protein</fullName>
    </submittedName>
</protein>
<dbReference type="Proteomes" id="UP000308600">
    <property type="component" value="Unassembled WGS sequence"/>
</dbReference>
<keyword evidence="2" id="KW-1185">Reference proteome</keyword>
<reference evidence="1 2" key="1">
    <citation type="journal article" date="2019" name="Nat. Ecol. Evol.">
        <title>Megaphylogeny resolves global patterns of mushroom evolution.</title>
        <authorList>
            <person name="Varga T."/>
            <person name="Krizsan K."/>
            <person name="Foldi C."/>
            <person name="Dima B."/>
            <person name="Sanchez-Garcia M."/>
            <person name="Sanchez-Ramirez S."/>
            <person name="Szollosi G.J."/>
            <person name="Szarkandi J.G."/>
            <person name="Papp V."/>
            <person name="Albert L."/>
            <person name="Andreopoulos W."/>
            <person name="Angelini C."/>
            <person name="Antonin V."/>
            <person name="Barry K.W."/>
            <person name="Bougher N.L."/>
            <person name="Buchanan P."/>
            <person name="Buyck B."/>
            <person name="Bense V."/>
            <person name="Catcheside P."/>
            <person name="Chovatia M."/>
            <person name="Cooper J."/>
            <person name="Damon W."/>
            <person name="Desjardin D."/>
            <person name="Finy P."/>
            <person name="Geml J."/>
            <person name="Haridas S."/>
            <person name="Hughes K."/>
            <person name="Justo A."/>
            <person name="Karasinski D."/>
            <person name="Kautmanova I."/>
            <person name="Kiss B."/>
            <person name="Kocsube S."/>
            <person name="Kotiranta H."/>
            <person name="LaButti K.M."/>
            <person name="Lechner B.E."/>
            <person name="Liimatainen K."/>
            <person name="Lipzen A."/>
            <person name="Lukacs Z."/>
            <person name="Mihaltcheva S."/>
            <person name="Morgado L.N."/>
            <person name="Niskanen T."/>
            <person name="Noordeloos M.E."/>
            <person name="Ohm R.A."/>
            <person name="Ortiz-Santana B."/>
            <person name="Ovrebo C."/>
            <person name="Racz N."/>
            <person name="Riley R."/>
            <person name="Savchenko A."/>
            <person name="Shiryaev A."/>
            <person name="Soop K."/>
            <person name="Spirin V."/>
            <person name="Szebenyi C."/>
            <person name="Tomsovsky M."/>
            <person name="Tulloss R.E."/>
            <person name="Uehling J."/>
            <person name="Grigoriev I.V."/>
            <person name="Vagvolgyi C."/>
            <person name="Papp T."/>
            <person name="Martin F.M."/>
            <person name="Miettinen O."/>
            <person name="Hibbett D.S."/>
            <person name="Nagy L.G."/>
        </authorList>
    </citation>
    <scope>NUCLEOTIDE SEQUENCE [LARGE SCALE GENOMIC DNA]</scope>
    <source>
        <strain evidence="1 2">NL-1719</strain>
    </source>
</reference>